<evidence type="ECO:0000256" key="3">
    <source>
        <dbReference type="ARBA" id="ARBA00012356"/>
    </source>
</evidence>
<protein>
    <recommendedName>
        <fullName evidence="4 11">3-oxoacyl-[acyl-carrier-protein] synthase 2</fullName>
        <ecNumber evidence="3 11">2.3.1.179</ecNumber>
    </recommendedName>
</protein>
<proteinExistence type="inferred from homology"/>
<dbReference type="GO" id="GO:0004315">
    <property type="term" value="F:3-oxoacyl-[acyl-carrier-protein] synthase activity"/>
    <property type="evidence" value="ECO:0007669"/>
    <property type="project" value="UniProtKB-UniRule"/>
</dbReference>
<dbReference type="InterPro" id="IPR000794">
    <property type="entry name" value="Beta-ketoacyl_synthase"/>
</dbReference>
<dbReference type="AlphaFoldDB" id="A0A841R8B1"/>
<dbReference type="GO" id="GO:0005829">
    <property type="term" value="C:cytosol"/>
    <property type="evidence" value="ECO:0007669"/>
    <property type="project" value="TreeGrafter"/>
</dbReference>
<keyword evidence="16" id="KW-1185">Reference proteome</keyword>
<dbReference type="SUPFAM" id="SSF53901">
    <property type="entry name" value="Thiolase-like"/>
    <property type="match status" value="2"/>
</dbReference>
<dbReference type="RefSeq" id="WP_184745963.1">
    <property type="nucleotide sequence ID" value="NZ_JACHGJ010000002.1"/>
</dbReference>
<dbReference type="PIRSF" id="PIRSF000447">
    <property type="entry name" value="KAS_II"/>
    <property type="match status" value="1"/>
</dbReference>
<evidence type="ECO:0000256" key="12">
    <source>
        <dbReference type="PIRSR" id="PIRSR000447-1"/>
    </source>
</evidence>
<dbReference type="PROSITE" id="PS52004">
    <property type="entry name" value="KS3_2"/>
    <property type="match status" value="1"/>
</dbReference>
<organism evidence="15 16">
    <name type="scientific">Spirochaeta isovalerica</name>
    <dbReference type="NCBI Taxonomy" id="150"/>
    <lineage>
        <taxon>Bacteria</taxon>
        <taxon>Pseudomonadati</taxon>
        <taxon>Spirochaetota</taxon>
        <taxon>Spirochaetia</taxon>
        <taxon>Spirochaetales</taxon>
        <taxon>Spirochaetaceae</taxon>
        <taxon>Spirochaeta</taxon>
    </lineage>
</organism>
<evidence type="ECO:0000256" key="13">
    <source>
        <dbReference type="RuleBase" id="RU003694"/>
    </source>
</evidence>
<dbReference type="SMART" id="SM00825">
    <property type="entry name" value="PKS_KS"/>
    <property type="match status" value="1"/>
</dbReference>
<evidence type="ECO:0000256" key="7">
    <source>
        <dbReference type="ARBA" id="ARBA00022832"/>
    </source>
</evidence>
<comment type="function">
    <text evidence="11">Involved in the type II fatty acid elongation cycle. Catalyzes the elongation of a wide range of acyl-ACP by the addition of two carbons from malonyl-ACP to an acyl acceptor. Can efficiently catalyze the conversion of palmitoleoyl-ACP (cis-hexadec-9-enoyl-ACP) to cis-vaccenoyl-ACP (cis-octadec-11-enoyl-ACP), an essential step in the thermal regulation of fatty acid composition.</text>
</comment>
<dbReference type="InterPro" id="IPR014030">
    <property type="entry name" value="Ketoacyl_synth_N"/>
</dbReference>
<comment type="pathway">
    <text evidence="1 11">Lipid metabolism; fatty acid biosynthesis.</text>
</comment>
<feature type="active site" description="For beta-ketoacyl synthase activity" evidence="12">
    <location>
        <position position="162"/>
    </location>
</feature>
<evidence type="ECO:0000256" key="8">
    <source>
        <dbReference type="ARBA" id="ARBA00023098"/>
    </source>
</evidence>
<dbReference type="InterPro" id="IPR016039">
    <property type="entry name" value="Thiolase-like"/>
</dbReference>
<feature type="domain" description="Ketosynthase family 3 (KS3)" evidence="14">
    <location>
        <begin position="1"/>
        <end position="410"/>
    </location>
</feature>
<dbReference type="Pfam" id="PF02801">
    <property type="entry name" value="Ketoacyl-synt_C"/>
    <property type="match status" value="1"/>
</dbReference>
<dbReference type="InterPro" id="IPR018201">
    <property type="entry name" value="Ketoacyl_synth_AS"/>
</dbReference>
<evidence type="ECO:0000256" key="1">
    <source>
        <dbReference type="ARBA" id="ARBA00005194"/>
    </source>
</evidence>
<keyword evidence="10 11" id="KW-0012">Acyltransferase</keyword>
<dbReference type="InterPro" id="IPR017568">
    <property type="entry name" value="3-oxoacyl-ACP_synth-2"/>
</dbReference>
<dbReference type="Gene3D" id="3.40.47.10">
    <property type="match status" value="1"/>
</dbReference>
<evidence type="ECO:0000256" key="11">
    <source>
        <dbReference type="PIRNR" id="PIRNR000447"/>
    </source>
</evidence>
<evidence type="ECO:0000256" key="2">
    <source>
        <dbReference type="ARBA" id="ARBA00008467"/>
    </source>
</evidence>
<dbReference type="EMBL" id="JACHGJ010000002">
    <property type="protein sequence ID" value="MBB6480123.1"/>
    <property type="molecule type" value="Genomic_DNA"/>
</dbReference>
<dbReference type="PANTHER" id="PTHR11712:SF336">
    <property type="entry name" value="3-OXOACYL-[ACYL-CARRIER-PROTEIN] SYNTHASE, MITOCHONDRIAL"/>
    <property type="match status" value="1"/>
</dbReference>
<dbReference type="CDD" id="cd00834">
    <property type="entry name" value="KAS_I_II"/>
    <property type="match status" value="1"/>
</dbReference>
<evidence type="ECO:0000313" key="15">
    <source>
        <dbReference type="EMBL" id="MBB6480123.1"/>
    </source>
</evidence>
<comment type="caution">
    <text evidence="15">The sequence shown here is derived from an EMBL/GenBank/DDBJ whole genome shotgun (WGS) entry which is preliminary data.</text>
</comment>
<dbReference type="GO" id="GO:0006633">
    <property type="term" value="P:fatty acid biosynthetic process"/>
    <property type="evidence" value="ECO:0007669"/>
    <property type="project" value="UniProtKB-UniRule"/>
</dbReference>
<evidence type="ECO:0000256" key="9">
    <source>
        <dbReference type="ARBA" id="ARBA00023160"/>
    </source>
</evidence>
<dbReference type="UniPathway" id="UPA00094"/>
<dbReference type="Proteomes" id="UP000587760">
    <property type="component" value="Unassembled WGS sequence"/>
</dbReference>
<keyword evidence="6 11" id="KW-0808">Transferase</keyword>
<keyword evidence="5 11" id="KW-0444">Lipid biosynthesis</keyword>
<name>A0A841R8B1_9SPIO</name>
<evidence type="ECO:0000259" key="14">
    <source>
        <dbReference type="PROSITE" id="PS52004"/>
    </source>
</evidence>
<keyword evidence="7" id="KW-0276">Fatty acid metabolism</keyword>
<dbReference type="EC" id="2.3.1.179" evidence="3 11"/>
<evidence type="ECO:0000256" key="4">
    <source>
        <dbReference type="ARBA" id="ARBA00014657"/>
    </source>
</evidence>
<accession>A0A841R8B1</accession>
<keyword evidence="9 11" id="KW-0275">Fatty acid biosynthesis</keyword>
<dbReference type="NCBIfam" id="TIGR03150">
    <property type="entry name" value="fabF"/>
    <property type="match status" value="1"/>
</dbReference>
<dbReference type="NCBIfam" id="NF005589">
    <property type="entry name" value="PRK07314.1"/>
    <property type="match status" value="1"/>
</dbReference>
<gene>
    <name evidence="15" type="ORF">HNR50_001781</name>
</gene>
<dbReference type="FunFam" id="3.40.47.10:FF:000018">
    <property type="entry name" value="3-oxoacyl-[acyl-carrier-protein] synthase 2"/>
    <property type="match status" value="1"/>
</dbReference>
<comment type="similarity">
    <text evidence="2 11 13">Belongs to the thiolase-like superfamily. Beta-ketoacyl-ACP synthases family.</text>
</comment>
<dbReference type="Pfam" id="PF00109">
    <property type="entry name" value="ketoacyl-synt"/>
    <property type="match status" value="1"/>
</dbReference>
<evidence type="ECO:0000313" key="16">
    <source>
        <dbReference type="Proteomes" id="UP000587760"/>
    </source>
</evidence>
<dbReference type="InterPro" id="IPR014031">
    <property type="entry name" value="Ketoacyl_synth_C"/>
</dbReference>
<reference evidence="15 16" key="1">
    <citation type="submission" date="2020-08" db="EMBL/GenBank/DDBJ databases">
        <title>Genomic Encyclopedia of Type Strains, Phase IV (KMG-IV): sequencing the most valuable type-strain genomes for metagenomic binning, comparative biology and taxonomic classification.</title>
        <authorList>
            <person name="Goeker M."/>
        </authorList>
    </citation>
    <scope>NUCLEOTIDE SEQUENCE [LARGE SCALE GENOMIC DNA]</scope>
    <source>
        <strain evidence="15 16">DSM 2461</strain>
    </source>
</reference>
<sequence length="412" mass="43767">MKRVVITGMGTVNPLAHNVNETWDKVLKGESGIARIKRFDPSRCTSQVAGEVKDFSRENLYINPKKGNRLDDFVAYAAHALKEAKTQSGFSVEENPWRVGITLGSGLGGIDAAVTNVTGLNEKGISGISPMYIPQTIGNIAAGFLSMEYGFKGPNMSMQTACATANHSIATALMIIQSGQADVMVAGGTESGVNELIVGAFGRMRALSTSYNDTPEKASRPYDKGRDGFVIAEGAAVLILEEYEHAKARGAEILCELFSVGMSGDAYDLVMPDPEGNGAYQAMKSACEMAKIDPSELNYINAHGTSTPLGDIGESKGIYKLVGDDQSRLSVGSTKSMHGHLLGATAGLEAIFAVKSVMDNKIPANINIENLDPDVAVSCINREVVEREVNYALSNSFGFGGHNSSLIVGKVR</sequence>
<dbReference type="PROSITE" id="PS00606">
    <property type="entry name" value="KS3_1"/>
    <property type="match status" value="1"/>
</dbReference>
<evidence type="ECO:0000256" key="6">
    <source>
        <dbReference type="ARBA" id="ARBA00022679"/>
    </source>
</evidence>
<comment type="catalytic activity">
    <reaction evidence="11">
        <text>(9Z)-hexadecenoyl-[ACP] + malonyl-[ACP] + H(+) = 3-oxo-(11Z)-octadecenoyl-[ACP] + holo-[ACP] + CO2</text>
        <dbReference type="Rhea" id="RHEA:55040"/>
        <dbReference type="Rhea" id="RHEA-COMP:9623"/>
        <dbReference type="Rhea" id="RHEA-COMP:9685"/>
        <dbReference type="Rhea" id="RHEA-COMP:10800"/>
        <dbReference type="Rhea" id="RHEA-COMP:14074"/>
        <dbReference type="ChEBI" id="CHEBI:15378"/>
        <dbReference type="ChEBI" id="CHEBI:16526"/>
        <dbReference type="ChEBI" id="CHEBI:64479"/>
        <dbReference type="ChEBI" id="CHEBI:78449"/>
        <dbReference type="ChEBI" id="CHEBI:83989"/>
        <dbReference type="ChEBI" id="CHEBI:138538"/>
        <dbReference type="EC" id="2.3.1.179"/>
    </reaction>
</comment>
<keyword evidence="8" id="KW-0443">Lipid metabolism</keyword>
<evidence type="ECO:0000256" key="5">
    <source>
        <dbReference type="ARBA" id="ARBA00022516"/>
    </source>
</evidence>
<dbReference type="PANTHER" id="PTHR11712">
    <property type="entry name" value="POLYKETIDE SYNTHASE-RELATED"/>
    <property type="match status" value="1"/>
</dbReference>
<comment type="catalytic activity">
    <reaction evidence="11">
        <text>a fatty acyl-[ACP] + malonyl-[ACP] + H(+) = a 3-oxoacyl-[ACP] + holo-[ACP] + CO2</text>
        <dbReference type="Rhea" id="RHEA:22836"/>
        <dbReference type="Rhea" id="RHEA-COMP:9623"/>
        <dbReference type="Rhea" id="RHEA-COMP:9685"/>
        <dbReference type="Rhea" id="RHEA-COMP:9916"/>
        <dbReference type="Rhea" id="RHEA-COMP:14125"/>
        <dbReference type="ChEBI" id="CHEBI:15378"/>
        <dbReference type="ChEBI" id="CHEBI:16526"/>
        <dbReference type="ChEBI" id="CHEBI:64479"/>
        <dbReference type="ChEBI" id="CHEBI:78449"/>
        <dbReference type="ChEBI" id="CHEBI:78776"/>
        <dbReference type="ChEBI" id="CHEBI:138651"/>
    </reaction>
</comment>
<dbReference type="InterPro" id="IPR020841">
    <property type="entry name" value="PKS_Beta-ketoAc_synthase_dom"/>
</dbReference>
<evidence type="ECO:0000256" key="10">
    <source>
        <dbReference type="ARBA" id="ARBA00023315"/>
    </source>
</evidence>